<protein>
    <submittedName>
        <fullName evidence="4">Glycosyltransferase involved in cell wall biosynthesis</fullName>
    </submittedName>
</protein>
<dbReference type="Pfam" id="PF00534">
    <property type="entry name" value="Glycos_transf_1"/>
    <property type="match status" value="1"/>
</dbReference>
<comment type="caution">
    <text evidence="4">The sequence shown here is derived from an EMBL/GenBank/DDBJ whole genome shotgun (WGS) entry which is preliminary data.</text>
</comment>
<dbReference type="GO" id="GO:0016757">
    <property type="term" value="F:glycosyltransferase activity"/>
    <property type="evidence" value="ECO:0007669"/>
    <property type="project" value="InterPro"/>
</dbReference>
<sequence length="375" mass="43246">MINKDATKLSKVCHVTSAHSRYDVRIFHKECKSLAKKGFDVILLVNDNLVDEIIDGVHIISTQFKPLNRIQRMIKSKKYLRKKMININADIYHFHDPELLPEAAWMKKRSKKVVFDFHEDVSQQILFKTWIPKKVRKLISSTYKKYEKSKAKNFDALITVTPKFVDRLKHINPNTIMITNYPIIDKETMKTDIQKQRAICFAGGISAQWNHENIIKAIEPIEDIEYVLAGSSSPEYLDKLKNLSGWSKVRYLGRIPHERVKDIYNESMIGMTLLGHDTQVGDEGTLGNTKIFEFMEAGLPVICTNNKLWKKIVKKHECGIAINPDNIIEITNAINNLLDNQYSSALKGKNGKKAVIEEYNWNTQEIELLNLYSLI</sequence>
<dbReference type="InterPro" id="IPR028098">
    <property type="entry name" value="Glyco_trans_4-like_N"/>
</dbReference>
<dbReference type="PANTHER" id="PTHR46401">
    <property type="entry name" value="GLYCOSYLTRANSFERASE WBBK-RELATED"/>
    <property type="match status" value="1"/>
</dbReference>
<feature type="domain" description="Glycosyltransferase subfamily 4-like N-terminal" evidence="3">
    <location>
        <begin position="30"/>
        <end position="170"/>
    </location>
</feature>
<evidence type="ECO:0000259" key="3">
    <source>
        <dbReference type="Pfam" id="PF13439"/>
    </source>
</evidence>
<dbReference type="Proteomes" id="UP000253490">
    <property type="component" value="Unassembled WGS sequence"/>
</dbReference>
<organism evidence="4 5">
    <name type="scientific">Alkalibaculum bacchi</name>
    <dbReference type="NCBI Taxonomy" id="645887"/>
    <lineage>
        <taxon>Bacteria</taxon>
        <taxon>Bacillati</taxon>
        <taxon>Bacillota</taxon>
        <taxon>Clostridia</taxon>
        <taxon>Eubacteriales</taxon>
        <taxon>Eubacteriaceae</taxon>
        <taxon>Alkalibaculum</taxon>
    </lineage>
</organism>
<keyword evidence="1 4" id="KW-0808">Transferase</keyword>
<name>A0A366IE90_9FIRM</name>
<dbReference type="Pfam" id="PF13439">
    <property type="entry name" value="Glyco_transf_4"/>
    <property type="match status" value="1"/>
</dbReference>
<dbReference type="SUPFAM" id="SSF53756">
    <property type="entry name" value="UDP-Glycosyltransferase/glycogen phosphorylase"/>
    <property type="match status" value="1"/>
</dbReference>
<reference evidence="4 5" key="1">
    <citation type="submission" date="2018-06" db="EMBL/GenBank/DDBJ databases">
        <title>Genomic Encyclopedia of Type Strains, Phase IV (KMG-IV): sequencing the most valuable type-strain genomes for metagenomic binning, comparative biology and taxonomic classification.</title>
        <authorList>
            <person name="Goeker M."/>
        </authorList>
    </citation>
    <scope>NUCLEOTIDE SEQUENCE [LARGE SCALE GENOMIC DNA]</scope>
    <source>
        <strain evidence="4 5">DSM 22112</strain>
    </source>
</reference>
<evidence type="ECO:0000313" key="4">
    <source>
        <dbReference type="EMBL" id="RBP69089.1"/>
    </source>
</evidence>
<dbReference type="PANTHER" id="PTHR46401:SF2">
    <property type="entry name" value="GLYCOSYLTRANSFERASE WBBK-RELATED"/>
    <property type="match status" value="1"/>
</dbReference>
<dbReference type="Gene3D" id="3.40.50.2000">
    <property type="entry name" value="Glycogen Phosphorylase B"/>
    <property type="match status" value="2"/>
</dbReference>
<dbReference type="EMBL" id="QNRX01000002">
    <property type="protein sequence ID" value="RBP69089.1"/>
    <property type="molecule type" value="Genomic_DNA"/>
</dbReference>
<dbReference type="AlphaFoldDB" id="A0A366IE90"/>
<proteinExistence type="predicted"/>
<keyword evidence="5" id="KW-1185">Reference proteome</keyword>
<evidence type="ECO:0000313" key="5">
    <source>
        <dbReference type="Proteomes" id="UP000253490"/>
    </source>
</evidence>
<dbReference type="OrthoDB" id="9813214at2"/>
<dbReference type="GO" id="GO:0009103">
    <property type="term" value="P:lipopolysaccharide biosynthetic process"/>
    <property type="evidence" value="ECO:0007669"/>
    <property type="project" value="TreeGrafter"/>
</dbReference>
<gene>
    <name evidence="4" type="ORF">DES36_102233</name>
</gene>
<dbReference type="RefSeq" id="WP_113919652.1">
    <property type="nucleotide sequence ID" value="NZ_QNRX01000002.1"/>
</dbReference>
<dbReference type="InterPro" id="IPR001296">
    <property type="entry name" value="Glyco_trans_1"/>
</dbReference>
<evidence type="ECO:0000256" key="1">
    <source>
        <dbReference type="ARBA" id="ARBA00022679"/>
    </source>
</evidence>
<accession>A0A366IE90</accession>
<evidence type="ECO:0000259" key="2">
    <source>
        <dbReference type="Pfam" id="PF00534"/>
    </source>
</evidence>
<feature type="domain" description="Glycosyl transferase family 1" evidence="2">
    <location>
        <begin position="193"/>
        <end position="353"/>
    </location>
</feature>